<keyword evidence="1 2" id="KW-0193">Cuticle</keyword>
<reference evidence="4 5" key="1">
    <citation type="submission" date="2023-03" db="EMBL/GenBank/DDBJ databases">
        <title>High-quality genome of Scylla paramamosain provides insights in environmental adaptation.</title>
        <authorList>
            <person name="Zhang L."/>
        </authorList>
    </citation>
    <scope>NUCLEOTIDE SEQUENCE [LARGE SCALE GENOMIC DNA]</scope>
    <source>
        <strain evidence="4">LZ_2023a</strain>
        <tissue evidence="4">Muscle</tissue>
    </source>
</reference>
<dbReference type="InterPro" id="IPR050468">
    <property type="entry name" value="Cuticle_Struct_Prot"/>
</dbReference>
<feature type="compositionally biased region" description="Low complexity" evidence="3">
    <location>
        <begin position="166"/>
        <end position="175"/>
    </location>
</feature>
<dbReference type="PROSITE" id="PS51155">
    <property type="entry name" value="CHIT_BIND_RR_2"/>
    <property type="match status" value="1"/>
</dbReference>
<dbReference type="GO" id="GO:0008010">
    <property type="term" value="F:structural constituent of chitin-based larval cuticle"/>
    <property type="evidence" value="ECO:0007669"/>
    <property type="project" value="TreeGrafter"/>
</dbReference>
<evidence type="ECO:0008006" key="6">
    <source>
        <dbReference type="Google" id="ProtNLM"/>
    </source>
</evidence>
<feature type="compositionally biased region" description="Polar residues" evidence="3">
    <location>
        <begin position="87"/>
        <end position="103"/>
    </location>
</feature>
<dbReference type="PANTHER" id="PTHR10380">
    <property type="entry name" value="CUTICLE PROTEIN"/>
    <property type="match status" value="1"/>
</dbReference>
<feature type="compositionally biased region" description="Polar residues" evidence="3">
    <location>
        <begin position="63"/>
        <end position="79"/>
    </location>
</feature>
<evidence type="ECO:0000313" key="4">
    <source>
        <dbReference type="EMBL" id="KAK8381610.1"/>
    </source>
</evidence>
<comment type="caution">
    <text evidence="4">The sequence shown here is derived from an EMBL/GenBank/DDBJ whole genome shotgun (WGS) entry which is preliminary data.</text>
</comment>
<dbReference type="Proteomes" id="UP001487740">
    <property type="component" value="Unassembled WGS sequence"/>
</dbReference>
<dbReference type="InterPro" id="IPR000618">
    <property type="entry name" value="Insect_cuticle"/>
</dbReference>
<feature type="region of interest" description="Disordered" evidence="3">
    <location>
        <begin position="1"/>
        <end position="103"/>
    </location>
</feature>
<organism evidence="4 5">
    <name type="scientific">Scylla paramamosain</name>
    <name type="common">Mud crab</name>
    <dbReference type="NCBI Taxonomy" id="85552"/>
    <lineage>
        <taxon>Eukaryota</taxon>
        <taxon>Metazoa</taxon>
        <taxon>Ecdysozoa</taxon>
        <taxon>Arthropoda</taxon>
        <taxon>Crustacea</taxon>
        <taxon>Multicrustacea</taxon>
        <taxon>Malacostraca</taxon>
        <taxon>Eumalacostraca</taxon>
        <taxon>Eucarida</taxon>
        <taxon>Decapoda</taxon>
        <taxon>Pleocyemata</taxon>
        <taxon>Brachyura</taxon>
        <taxon>Eubrachyura</taxon>
        <taxon>Portunoidea</taxon>
        <taxon>Portunidae</taxon>
        <taxon>Portuninae</taxon>
        <taxon>Scylla</taxon>
    </lineage>
</organism>
<evidence type="ECO:0000313" key="5">
    <source>
        <dbReference type="Proteomes" id="UP001487740"/>
    </source>
</evidence>
<proteinExistence type="predicted"/>
<dbReference type="PANTHER" id="PTHR10380:SF173">
    <property type="entry name" value="CUTICULAR PROTEIN 47EF, ISOFORM C-RELATED"/>
    <property type="match status" value="1"/>
</dbReference>
<protein>
    <recommendedName>
        <fullName evidence="6">Cuticle protein</fullName>
    </recommendedName>
</protein>
<evidence type="ECO:0000256" key="2">
    <source>
        <dbReference type="PROSITE-ProRule" id="PRU00497"/>
    </source>
</evidence>
<dbReference type="AlphaFoldDB" id="A0AAW0T248"/>
<evidence type="ECO:0000256" key="3">
    <source>
        <dbReference type="SAM" id="MobiDB-lite"/>
    </source>
</evidence>
<feature type="compositionally biased region" description="Basic and acidic residues" evidence="3">
    <location>
        <begin position="156"/>
        <end position="165"/>
    </location>
</feature>
<feature type="compositionally biased region" description="Low complexity" evidence="3">
    <location>
        <begin position="20"/>
        <end position="52"/>
    </location>
</feature>
<dbReference type="Pfam" id="PF00379">
    <property type="entry name" value="Chitin_bind_4"/>
    <property type="match status" value="1"/>
</dbReference>
<evidence type="ECO:0000256" key="1">
    <source>
        <dbReference type="ARBA" id="ARBA00022460"/>
    </source>
</evidence>
<sequence>MAFLLMLQENKPDRRGRFTSPLSPSHSPRSLPSSLRPSSSASPPWSPPRSSQQPPPPPVAILLQQQVNPDTFGAHSSNFESEDGIKVSQSGNESPTGGSNMAGSFSFPLNGEVVVVNYVADEGGFKPDSVLLPVAPQPLHPMPQHAIDQIEKARLEDEAKAREEAAAAPAAPARK</sequence>
<gene>
    <name evidence="4" type="ORF">O3P69_018596</name>
</gene>
<feature type="region of interest" description="Disordered" evidence="3">
    <location>
        <begin position="156"/>
        <end position="175"/>
    </location>
</feature>
<dbReference type="EMBL" id="JARAKH010000040">
    <property type="protein sequence ID" value="KAK8381610.1"/>
    <property type="molecule type" value="Genomic_DNA"/>
</dbReference>
<name>A0AAW0T248_SCYPA</name>
<keyword evidence="5" id="KW-1185">Reference proteome</keyword>
<accession>A0AAW0T248</accession>
<dbReference type="GO" id="GO:0062129">
    <property type="term" value="C:chitin-based extracellular matrix"/>
    <property type="evidence" value="ECO:0007669"/>
    <property type="project" value="TreeGrafter"/>
</dbReference>